<reference evidence="3 4" key="1">
    <citation type="submission" date="2017-08" db="EMBL/GenBank/DDBJ databases">
        <title>WGS of Clinical strains of the CDC Group NO-1 linked to zoonotic infections in humans.</title>
        <authorList>
            <person name="Bernier A.-M."/>
            <person name="Bernard K."/>
        </authorList>
    </citation>
    <scope>NUCLEOTIDE SEQUENCE [LARGE SCALE GENOMIC DNA]</scope>
    <source>
        <strain evidence="3 4">NML00-0135</strain>
    </source>
</reference>
<dbReference type="Proteomes" id="UP000218054">
    <property type="component" value="Unassembled WGS sequence"/>
</dbReference>
<accession>A0A2A2AHA4</accession>
<proteinExistence type="predicted"/>
<feature type="transmembrane region" description="Helical" evidence="1">
    <location>
        <begin position="130"/>
        <end position="152"/>
    </location>
</feature>
<evidence type="ECO:0000256" key="1">
    <source>
        <dbReference type="SAM" id="Phobius"/>
    </source>
</evidence>
<feature type="transmembrane region" description="Helical" evidence="1">
    <location>
        <begin position="43"/>
        <end position="67"/>
    </location>
</feature>
<keyword evidence="1" id="KW-1133">Transmembrane helix</keyword>
<dbReference type="EMBL" id="NSJB01000004">
    <property type="protein sequence ID" value="PAT37101.1"/>
    <property type="molecule type" value="Genomic_DNA"/>
</dbReference>
<keyword evidence="1" id="KW-0472">Membrane</keyword>
<comment type="caution">
    <text evidence="3">The sequence shown here is derived from an EMBL/GenBank/DDBJ whole genome shotgun (WGS) entry which is preliminary data.</text>
</comment>
<feature type="transmembrane region" description="Helical" evidence="1">
    <location>
        <begin position="87"/>
        <end position="118"/>
    </location>
</feature>
<feature type="domain" description="DUF1468" evidence="2">
    <location>
        <begin position="10"/>
        <end position="146"/>
    </location>
</feature>
<feature type="transmembrane region" description="Helical" evidence="1">
    <location>
        <begin position="12"/>
        <end position="31"/>
    </location>
</feature>
<name>A0A2A2AHA4_9BURK</name>
<evidence type="ECO:0000259" key="2">
    <source>
        <dbReference type="Pfam" id="PF07331"/>
    </source>
</evidence>
<gene>
    <name evidence="3" type="ORF">CK625_08060</name>
</gene>
<dbReference type="InterPro" id="IPR009936">
    <property type="entry name" value="DUF1468"/>
</dbReference>
<evidence type="ECO:0000313" key="3">
    <source>
        <dbReference type="EMBL" id="PAT37101.1"/>
    </source>
</evidence>
<dbReference type="Pfam" id="PF07331">
    <property type="entry name" value="TctB"/>
    <property type="match status" value="1"/>
</dbReference>
<evidence type="ECO:0000313" key="4">
    <source>
        <dbReference type="Proteomes" id="UP000218054"/>
    </source>
</evidence>
<organism evidence="3 4">
    <name type="scientific">Vandammella animalimorsus</name>
    <dbReference type="NCBI Taxonomy" id="2029117"/>
    <lineage>
        <taxon>Bacteria</taxon>
        <taxon>Pseudomonadati</taxon>
        <taxon>Pseudomonadota</taxon>
        <taxon>Betaproteobacteria</taxon>
        <taxon>Burkholderiales</taxon>
        <taxon>Comamonadaceae</taxon>
        <taxon>Vandammella</taxon>
    </lineage>
</organism>
<keyword evidence="1" id="KW-0812">Transmembrane</keyword>
<dbReference type="AlphaFoldDB" id="A0A2A2AHA4"/>
<keyword evidence="4" id="KW-1185">Reference proteome</keyword>
<sequence length="162" mass="16910">MTTTHSRPWWLGLAVLALGGVCLYSAAQLPATAQYASIGPGMALMGVGGGLLILGVLLLVQVAQGVAFEPDDAENVDASRPMDRRAFVTALVAIALPALLLRPLGLPLTAMLSFMLVARALGSRRVGMDLLIGLLLGSAGWWLFGSLGLQLGDFLPLMSKRG</sequence>
<protein>
    <recommendedName>
        <fullName evidence="2">DUF1468 domain-containing protein</fullName>
    </recommendedName>
</protein>
<dbReference type="RefSeq" id="WP_095539797.1">
    <property type="nucleotide sequence ID" value="NZ_NSJB01000004.1"/>
</dbReference>